<keyword evidence="2" id="KW-1185">Reference proteome</keyword>
<accession>A0ABY0R3A4</accession>
<gene>
    <name evidence="1" type="ORF">SAMN05216273_12524</name>
</gene>
<protein>
    <submittedName>
        <fullName evidence="1">Uncharacterized protein</fullName>
    </submittedName>
</protein>
<dbReference type="RefSeq" id="WP_089745741.1">
    <property type="nucleotide sequence ID" value="NZ_FNHD01000025.1"/>
</dbReference>
<name>A0ABY0R3A4_9FLAO</name>
<sequence length="80" mass="9537">MNEKFDIFNWTPKFDLILKKIENENLKAFNDAMITHEEACYFAMQNNNNIYKIILVKVNEKLPTSIKELIETSWNDYCNS</sequence>
<dbReference type="EMBL" id="FNHD01000025">
    <property type="protein sequence ID" value="SDM35334.1"/>
    <property type="molecule type" value="Genomic_DNA"/>
</dbReference>
<organism evidence="1 2">
    <name type="scientific">Chryseobacterium taihuense</name>
    <dbReference type="NCBI Taxonomy" id="1141221"/>
    <lineage>
        <taxon>Bacteria</taxon>
        <taxon>Pseudomonadati</taxon>
        <taxon>Bacteroidota</taxon>
        <taxon>Flavobacteriia</taxon>
        <taxon>Flavobacteriales</taxon>
        <taxon>Weeksellaceae</taxon>
        <taxon>Chryseobacterium group</taxon>
        <taxon>Chryseobacterium</taxon>
    </lineage>
</organism>
<proteinExistence type="predicted"/>
<comment type="caution">
    <text evidence="1">The sequence shown here is derived from an EMBL/GenBank/DDBJ whole genome shotgun (WGS) entry which is preliminary data.</text>
</comment>
<evidence type="ECO:0000313" key="2">
    <source>
        <dbReference type="Proteomes" id="UP000199242"/>
    </source>
</evidence>
<dbReference type="Proteomes" id="UP000199242">
    <property type="component" value="Unassembled WGS sequence"/>
</dbReference>
<reference evidence="1 2" key="1">
    <citation type="submission" date="2016-10" db="EMBL/GenBank/DDBJ databases">
        <authorList>
            <person name="Varghese N."/>
            <person name="Submissions S."/>
        </authorList>
    </citation>
    <scope>NUCLEOTIDE SEQUENCE [LARGE SCALE GENOMIC DNA]</scope>
    <source>
        <strain evidence="1 2">CGMCC 1.10941</strain>
    </source>
</reference>
<evidence type="ECO:0000313" key="1">
    <source>
        <dbReference type="EMBL" id="SDM35334.1"/>
    </source>
</evidence>